<dbReference type="SMART" id="SM00530">
    <property type="entry name" value="HTH_XRE"/>
    <property type="match status" value="1"/>
</dbReference>
<proteinExistence type="predicted"/>
<dbReference type="PROSITE" id="PS50943">
    <property type="entry name" value="HTH_CROC1"/>
    <property type="match status" value="1"/>
</dbReference>
<dbReference type="InterPro" id="IPR001387">
    <property type="entry name" value="Cro/C1-type_HTH"/>
</dbReference>
<gene>
    <name evidence="1" type="ORF">C1850_00705</name>
</gene>
<evidence type="ECO:0000313" key="2">
    <source>
        <dbReference type="Proteomes" id="UP000253805"/>
    </source>
</evidence>
<organism evidence="1 2">
    <name type="scientific">Adlercreutzia equolifaciens subsp. celatus</name>
    <dbReference type="NCBI Taxonomy" id="394340"/>
    <lineage>
        <taxon>Bacteria</taxon>
        <taxon>Bacillati</taxon>
        <taxon>Actinomycetota</taxon>
        <taxon>Coriobacteriia</taxon>
        <taxon>Eggerthellales</taxon>
        <taxon>Eggerthellaceae</taxon>
        <taxon>Adlercreutzia</taxon>
    </lineage>
</organism>
<dbReference type="RefSeq" id="WP_114538663.1">
    <property type="nucleotide sequence ID" value="NZ_DBGDPA010000039.1"/>
</dbReference>
<dbReference type="Gene3D" id="1.10.260.40">
    <property type="entry name" value="lambda repressor-like DNA-binding domains"/>
    <property type="match status" value="1"/>
</dbReference>
<name>A0A369P814_9ACTN</name>
<comment type="caution">
    <text evidence="1">The sequence shown here is derived from an EMBL/GenBank/DDBJ whole genome shotgun (WGS) entry which is preliminary data.</text>
</comment>
<protein>
    <submittedName>
        <fullName evidence="1">XRE family transcriptional regulator</fullName>
    </submittedName>
</protein>
<reference evidence="1 2" key="1">
    <citation type="journal article" date="2018" name="Elife">
        <title>Discovery and characterization of a prevalent human gut bacterial enzyme sufficient for the inactivation of a family of plant toxins.</title>
        <authorList>
            <person name="Koppel N."/>
            <person name="Bisanz J.E."/>
            <person name="Pandelia M.E."/>
            <person name="Turnbaugh P.J."/>
            <person name="Balskus E.P."/>
        </authorList>
    </citation>
    <scope>NUCLEOTIDE SEQUENCE [LARGE SCALE GENOMIC DNA]</scope>
    <source>
        <strain evidence="1 2">OB21 GAM 11</strain>
    </source>
</reference>
<dbReference type="CDD" id="cd00093">
    <property type="entry name" value="HTH_XRE"/>
    <property type="match status" value="1"/>
</dbReference>
<accession>A0A369P814</accession>
<evidence type="ECO:0000313" key="1">
    <source>
        <dbReference type="EMBL" id="RDC46998.1"/>
    </source>
</evidence>
<sequence length="212" mass="23786">MRAYSEDYLFDAMEVLGEAFDCAANRAGLRLGQFFEMFVATGVADAFGAGAPRYVSGSSGIELVLDVCYRAGLDVGIPLADMTADGEGPDYWCGWVLAYWQWETGRPFRTIGRVTTMEEIRALYWPLHEAAEQKFVEVIEERVARRGAPLKSWREQRGLSQVALAEKSGVSLRAIQQYEQRCKNINHGQGVSLYRLAQTLGCRIEDLLEYPL</sequence>
<dbReference type="GO" id="GO:0003677">
    <property type="term" value="F:DNA binding"/>
    <property type="evidence" value="ECO:0007669"/>
    <property type="project" value="InterPro"/>
</dbReference>
<dbReference type="Proteomes" id="UP000253805">
    <property type="component" value="Unassembled WGS sequence"/>
</dbReference>
<dbReference type="EMBL" id="PPUT01000001">
    <property type="protein sequence ID" value="RDC46998.1"/>
    <property type="molecule type" value="Genomic_DNA"/>
</dbReference>
<dbReference type="AlphaFoldDB" id="A0A369P814"/>
<dbReference type="InterPro" id="IPR010982">
    <property type="entry name" value="Lambda_DNA-bd_dom_sf"/>
</dbReference>
<dbReference type="Pfam" id="PF01381">
    <property type="entry name" value="HTH_3"/>
    <property type="match status" value="1"/>
</dbReference>
<dbReference type="SUPFAM" id="SSF47413">
    <property type="entry name" value="lambda repressor-like DNA-binding domains"/>
    <property type="match status" value="1"/>
</dbReference>